<dbReference type="InterPro" id="IPR003582">
    <property type="entry name" value="ShKT_dom"/>
</dbReference>
<name>A0A0N4Z1N6_PARTI</name>
<dbReference type="Gene3D" id="1.10.10.1940">
    <property type="match status" value="1"/>
</dbReference>
<feature type="domain" description="ShKT" evidence="3">
    <location>
        <begin position="65"/>
        <end position="99"/>
    </location>
</feature>
<reference evidence="5" key="1">
    <citation type="submission" date="2017-02" db="UniProtKB">
        <authorList>
            <consortium name="WormBaseParasite"/>
        </authorList>
    </citation>
    <scope>IDENTIFICATION</scope>
</reference>
<organism evidence="4 5">
    <name type="scientific">Parastrongyloides trichosuri</name>
    <name type="common">Possum-specific nematode worm</name>
    <dbReference type="NCBI Taxonomy" id="131310"/>
    <lineage>
        <taxon>Eukaryota</taxon>
        <taxon>Metazoa</taxon>
        <taxon>Ecdysozoa</taxon>
        <taxon>Nematoda</taxon>
        <taxon>Chromadorea</taxon>
        <taxon>Rhabditida</taxon>
        <taxon>Tylenchina</taxon>
        <taxon>Panagrolaimomorpha</taxon>
        <taxon>Strongyloidoidea</taxon>
        <taxon>Strongyloididae</taxon>
        <taxon>Parastrongyloides</taxon>
    </lineage>
</organism>
<dbReference type="WBParaSite" id="PTRK_0000078200.1">
    <property type="protein sequence ID" value="PTRK_0000078200.1"/>
    <property type="gene ID" value="PTRK_0000078200"/>
</dbReference>
<dbReference type="AlphaFoldDB" id="A0A0N4Z1N6"/>
<evidence type="ECO:0000259" key="3">
    <source>
        <dbReference type="PROSITE" id="PS51670"/>
    </source>
</evidence>
<keyword evidence="1" id="KW-1015">Disulfide bond</keyword>
<feature type="chain" id="PRO_5005890961" evidence="2">
    <location>
        <begin position="21"/>
        <end position="136"/>
    </location>
</feature>
<accession>A0A0N4Z1N6</accession>
<feature type="disulfide bond" evidence="1">
    <location>
        <begin position="65"/>
        <end position="99"/>
    </location>
</feature>
<dbReference type="Proteomes" id="UP000038045">
    <property type="component" value="Unplaced"/>
</dbReference>
<sequence length="136" mass="15109">MDFSLIKLIVLFSFASTVLSEKCETLALSGKCSNPIYREKMCLMCEKECNETKSPCIKPTKDNNCKDEAIDCDKKIFLCNEEKFKEIMLKNCPSTCGNCGNGNGTTTMNNKSTTKIQSTSKITTTKGVTTKKQKAF</sequence>
<feature type="signal peptide" evidence="2">
    <location>
        <begin position="1"/>
        <end position="20"/>
    </location>
</feature>
<comment type="caution">
    <text evidence="1">Lacks conserved residue(s) required for the propagation of feature annotation.</text>
</comment>
<evidence type="ECO:0000313" key="4">
    <source>
        <dbReference type="Proteomes" id="UP000038045"/>
    </source>
</evidence>
<evidence type="ECO:0000313" key="5">
    <source>
        <dbReference type="WBParaSite" id="PTRK_0000078200.1"/>
    </source>
</evidence>
<dbReference type="SMART" id="SM00254">
    <property type="entry name" value="ShKT"/>
    <property type="match status" value="1"/>
</dbReference>
<keyword evidence="2" id="KW-0732">Signal</keyword>
<evidence type="ECO:0000256" key="2">
    <source>
        <dbReference type="SAM" id="SignalP"/>
    </source>
</evidence>
<dbReference type="PROSITE" id="PS51670">
    <property type="entry name" value="SHKT"/>
    <property type="match status" value="1"/>
</dbReference>
<dbReference type="Pfam" id="PF01549">
    <property type="entry name" value="ShK"/>
    <property type="match status" value="2"/>
</dbReference>
<proteinExistence type="predicted"/>
<keyword evidence="4" id="KW-1185">Reference proteome</keyword>
<protein>
    <submittedName>
        <fullName evidence="5">ShKT domain-containing protein</fullName>
    </submittedName>
</protein>
<evidence type="ECO:0000256" key="1">
    <source>
        <dbReference type="PROSITE-ProRule" id="PRU01005"/>
    </source>
</evidence>